<keyword evidence="2" id="KW-1185">Reference proteome</keyword>
<dbReference type="Proteomes" id="UP001230504">
    <property type="component" value="Unassembled WGS sequence"/>
</dbReference>
<evidence type="ECO:0000313" key="1">
    <source>
        <dbReference type="EMBL" id="KAK1585811.1"/>
    </source>
</evidence>
<comment type="caution">
    <text evidence="1">The sequence shown here is derived from an EMBL/GenBank/DDBJ whole genome shotgun (WGS) entry which is preliminary data.</text>
</comment>
<dbReference type="AlphaFoldDB" id="A0AAD8PXC3"/>
<organism evidence="1 2">
    <name type="scientific">Colletotrichum navitas</name>
    <dbReference type="NCBI Taxonomy" id="681940"/>
    <lineage>
        <taxon>Eukaryota</taxon>
        <taxon>Fungi</taxon>
        <taxon>Dikarya</taxon>
        <taxon>Ascomycota</taxon>
        <taxon>Pezizomycotina</taxon>
        <taxon>Sordariomycetes</taxon>
        <taxon>Hypocreomycetidae</taxon>
        <taxon>Glomerellales</taxon>
        <taxon>Glomerellaceae</taxon>
        <taxon>Colletotrichum</taxon>
        <taxon>Colletotrichum graminicola species complex</taxon>
    </lineage>
</organism>
<dbReference type="EMBL" id="JAHLJV010000041">
    <property type="protein sequence ID" value="KAK1585811.1"/>
    <property type="molecule type" value="Genomic_DNA"/>
</dbReference>
<reference evidence="1" key="1">
    <citation type="submission" date="2021-06" db="EMBL/GenBank/DDBJ databases">
        <title>Comparative genomics, transcriptomics and evolutionary studies reveal genomic signatures of adaptation to plant cell wall in hemibiotrophic fungi.</title>
        <authorList>
            <consortium name="DOE Joint Genome Institute"/>
            <person name="Baroncelli R."/>
            <person name="Diaz J.F."/>
            <person name="Benocci T."/>
            <person name="Peng M."/>
            <person name="Battaglia E."/>
            <person name="Haridas S."/>
            <person name="Andreopoulos W."/>
            <person name="Labutti K."/>
            <person name="Pangilinan J."/>
            <person name="Floch G.L."/>
            <person name="Makela M.R."/>
            <person name="Henrissat B."/>
            <person name="Grigoriev I.V."/>
            <person name="Crouch J.A."/>
            <person name="De Vries R.P."/>
            <person name="Sukno S.A."/>
            <person name="Thon M.R."/>
        </authorList>
    </citation>
    <scope>NUCLEOTIDE SEQUENCE</scope>
    <source>
        <strain evidence="1">CBS 125086</strain>
    </source>
</reference>
<evidence type="ECO:0000313" key="2">
    <source>
        <dbReference type="Proteomes" id="UP001230504"/>
    </source>
</evidence>
<name>A0AAD8PXC3_9PEZI</name>
<proteinExistence type="predicted"/>
<gene>
    <name evidence="1" type="ORF">LY79DRAFT_261022</name>
</gene>
<sequence>MVVVSGNMNGDEEEEEEEEESLVIHRRIARGRGLPTHHECWGATLEPTRITCHSLILIRSLSALNDRSVLVPCGGPQARVELPCLLPKGRAREGWASGRPSLSQTLTGAEVVTIPPGRCFSDTAYFADVAGVLLCSVSPVKSLLSLSLSRARFWTGKRGWLVMPRRTCWAPKKRPPGMKRLARDV</sequence>
<dbReference type="GeneID" id="85436177"/>
<dbReference type="RefSeq" id="XP_060412807.1">
    <property type="nucleotide sequence ID" value="XM_060551937.1"/>
</dbReference>
<protein>
    <submittedName>
        <fullName evidence="1">Uncharacterized protein</fullName>
    </submittedName>
</protein>
<accession>A0AAD8PXC3</accession>